<dbReference type="Proteomes" id="UP000050463">
    <property type="component" value="Unassembled WGS sequence"/>
</dbReference>
<reference evidence="3 4" key="1">
    <citation type="submission" date="2015-08" db="EMBL/GenBank/DDBJ databases">
        <title>Draft Genome Sequence of Vibrio splendidus UCD-SED7.</title>
        <authorList>
            <person name="Lee R.D."/>
            <person name="Lang J.M."/>
            <person name="Coil D.A."/>
            <person name="Jospin G."/>
            <person name="Eisen J.A."/>
        </authorList>
    </citation>
    <scope>NUCLEOTIDE SEQUENCE [LARGE SCALE GENOMIC DNA]</scope>
    <source>
        <strain evidence="3 4">UCD-SED7</strain>
    </source>
</reference>
<evidence type="ECO:0000256" key="1">
    <source>
        <dbReference type="SAM" id="Phobius"/>
    </source>
</evidence>
<dbReference type="SUPFAM" id="SSF53448">
    <property type="entry name" value="Nucleotide-diphospho-sugar transferases"/>
    <property type="match status" value="1"/>
</dbReference>
<gene>
    <name evidence="3" type="ORF">AN168_17800</name>
</gene>
<dbReference type="PANTHER" id="PTHR43685:SF2">
    <property type="entry name" value="GLYCOSYLTRANSFERASE 2-LIKE DOMAIN-CONTAINING PROTEIN"/>
    <property type="match status" value="1"/>
</dbReference>
<evidence type="ECO:0000259" key="2">
    <source>
        <dbReference type="Pfam" id="PF00535"/>
    </source>
</evidence>
<keyword evidence="1" id="KW-0472">Membrane</keyword>
<feature type="domain" description="Glycosyltransferase 2-like" evidence="2">
    <location>
        <begin position="8"/>
        <end position="113"/>
    </location>
</feature>
<name>A0A837NQP2_VIBSP</name>
<dbReference type="EMBL" id="LIZK01000008">
    <property type="protein sequence ID" value="KPL93011.1"/>
    <property type="molecule type" value="Genomic_DNA"/>
</dbReference>
<dbReference type="AlphaFoldDB" id="A0A837NQP2"/>
<proteinExistence type="predicted"/>
<dbReference type="Gene3D" id="3.90.550.10">
    <property type="entry name" value="Spore Coat Polysaccharide Biosynthesis Protein SpsA, Chain A"/>
    <property type="match status" value="1"/>
</dbReference>
<dbReference type="InterPro" id="IPR001173">
    <property type="entry name" value="Glyco_trans_2-like"/>
</dbReference>
<organism evidence="3 4">
    <name type="scientific">Vibrio splendidus</name>
    <dbReference type="NCBI Taxonomy" id="29497"/>
    <lineage>
        <taxon>Bacteria</taxon>
        <taxon>Pseudomonadati</taxon>
        <taxon>Pseudomonadota</taxon>
        <taxon>Gammaproteobacteria</taxon>
        <taxon>Vibrionales</taxon>
        <taxon>Vibrionaceae</taxon>
        <taxon>Vibrio</taxon>
    </lineage>
</organism>
<sequence length="394" mass="44491">MRDKVKYSIILPVFNGLEYLQTCIDTVTNQNYNDYELIIVDDCSTDGTREYLSEIDNKCIKVVNQAENLGAIGNFSDAINYASGEWLIFLGVDDGLQSYFFKLADMLTNICSKEKLRVIASSRAHFFWEGAAQLHGEKALQYTARKEFSILDSQKEVYYALIGAQAYFELPQMYSNSLFHRSLVEEAIEKQRGKLFSTVPPDANLAAIALSLEKKYLKSFIPLGWIGTSSSRTGYAGKNSDGAGEIMEGIEFKLMAGKPTLGSLCIYLWNALLSTSSLREDSKNDLLESRFFKVLLLSSACAELRKRGVLNKRKELFDNVLAYNSISPALIKTLSFPIGLVASYLFFQRRVVNKVKNIIMPSYQIKLNRFEGISMLKESENINRNLSNVLERDK</sequence>
<evidence type="ECO:0000313" key="3">
    <source>
        <dbReference type="EMBL" id="KPL93011.1"/>
    </source>
</evidence>
<keyword evidence="1" id="KW-0812">Transmembrane</keyword>
<evidence type="ECO:0000313" key="4">
    <source>
        <dbReference type="Proteomes" id="UP000050463"/>
    </source>
</evidence>
<dbReference type="InterPro" id="IPR029044">
    <property type="entry name" value="Nucleotide-diphossugar_trans"/>
</dbReference>
<comment type="caution">
    <text evidence="3">The sequence shown here is derived from an EMBL/GenBank/DDBJ whole genome shotgun (WGS) entry which is preliminary data.</text>
</comment>
<dbReference type="RefSeq" id="WP_054547938.1">
    <property type="nucleotide sequence ID" value="NZ_LIZK01000008.1"/>
</dbReference>
<dbReference type="InterPro" id="IPR050834">
    <property type="entry name" value="Glycosyltransf_2"/>
</dbReference>
<dbReference type="Pfam" id="PF00535">
    <property type="entry name" value="Glycos_transf_2"/>
    <property type="match status" value="1"/>
</dbReference>
<dbReference type="PANTHER" id="PTHR43685">
    <property type="entry name" value="GLYCOSYLTRANSFERASE"/>
    <property type="match status" value="1"/>
</dbReference>
<protein>
    <recommendedName>
        <fullName evidence="2">Glycosyltransferase 2-like domain-containing protein</fullName>
    </recommendedName>
</protein>
<accession>A0A837NQP2</accession>
<keyword evidence="1" id="KW-1133">Transmembrane helix</keyword>
<feature type="transmembrane region" description="Helical" evidence="1">
    <location>
        <begin position="329"/>
        <end position="347"/>
    </location>
</feature>